<organism evidence="2 3">
    <name type="scientific">Paenibacillus vini</name>
    <dbReference type="NCBI Taxonomy" id="1476024"/>
    <lineage>
        <taxon>Bacteria</taxon>
        <taxon>Bacillati</taxon>
        <taxon>Bacillota</taxon>
        <taxon>Bacilli</taxon>
        <taxon>Bacillales</taxon>
        <taxon>Paenibacillaceae</taxon>
        <taxon>Paenibacillus</taxon>
    </lineage>
</organism>
<dbReference type="CDD" id="cd07067">
    <property type="entry name" value="HP_PGM_like"/>
    <property type="match status" value="1"/>
</dbReference>
<dbReference type="InterPro" id="IPR051695">
    <property type="entry name" value="Phosphoglycerate_Mutase"/>
</dbReference>
<sequence length="189" mass="21531">MELWLVRHGKTEWNLAHKYQGNSDPDLLPGDTSGLSSLQALLAGISFSAVYCSDLRRCRSTLEYLRPDLKAATHYDARLREMNFGEWEGRTYEQLKHNPHYRNWIDSPQTVVPPGGESWPEFEGRIREFAGEVAVDYRKHRAKRLADDPCLIVTHGGVISMLGTILKPGTDFWDAKYKISTGEVLKLKV</sequence>
<evidence type="ECO:0000313" key="2">
    <source>
        <dbReference type="EMBL" id="GIP54867.1"/>
    </source>
</evidence>
<dbReference type="PANTHER" id="PTHR46517:SF1">
    <property type="entry name" value="FRUCTOSE-2,6-BISPHOSPHATASE TIGAR"/>
    <property type="match status" value="1"/>
</dbReference>
<name>A0ABQ4MGR7_9BACL</name>
<evidence type="ECO:0008006" key="4">
    <source>
        <dbReference type="Google" id="ProtNLM"/>
    </source>
</evidence>
<dbReference type="SMART" id="SM00855">
    <property type="entry name" value="PGAM"/>
    <property type="match status" value="1"/>
</dbReference>
<dbReference type="EMBL" id="BOSL01000014">
    <property type="protein sequence ID" value="GIP54867.1"/>
    <property type="molecule type" value="Genomic_DNA"/>
</dbReference>
<evidence type="ECO:0000313" key="3">
    <source>
        <dbReference type="Proteomes" id="UP000679992"/>
    </source>
</evidence>
<keyword evidence="3" id="KW-1185">Reference proteome</keyword>
<dbReference type="RefSeq" id="WP_211021914.1">
    <property type="nucleotide sequence ID" value="NZ_BOSL01000014.1"/>
</dbReference>
<evidence type="ECO:0000256" key="1">
    <source>
        <dbReference type="ARBA" id="ARBA00022801"/>
    </source>
</evidence>
<dbReference type="InterPro" id="IPR013078">
    <property type="entry name" value="His_Pase_superF_clade-1"/>
</dbReference>
<comment type="caution">
    <text evidence="2">The sequence shown here is derived from an EMBL/GenBank/DDBJ whole genome shotgun (WGS) entry which is preliminary data.</text>
</comment>
<dbReference type="PANTHER" id="PTHR46517">
    <property type="entry name" value="FRUCTOSE-2,6-BISPHOSPHATASE TIGAR"/>
    <property type="match status" value="1"/>
</dbReference>
<dbReference type="SUPFAM" id="SSF53254">
    <property type="entry name" value="Phosphoglycerate mutase-like"/>
    <property type="match status" value="1"/>
</dbReference>
<proteinExistence type="predicted"/>
<protein>
    <recommendedName>
        <fullName evidence="4">Phosphoglycerate mutase</fullName>
    </recommendedName>
</protein>
<keyword evidence="1" id="KW-0378">Hydrolase</keyword>
<dbReference type="InterPro" id="IPR029033">
    <property type="entry name" value="His_PPase_superfam"/>
</dbReference>
<reference evidence="2 3" key="1">
    <citation type="submission" date="2021-03" db="EMBL/GenBank/DDBJ databases">
        <title>Antimicrobial resistance genes in bacteria isolated from Japanese honey, and their potential for conferring macrolide and lincosamide resistance in the American foulbrood pathogen Paenibacillus larvae.</title>
        <authorList>
            <person name="Okamoto M."/>
            <person name="Kumagai M."/>
            <person name="Kanamori H."/>
            <person name="Takamatsu D."/>
        </authorList>
    </citation>
    <scope>NUCLEOTIDE SEQUENCE [LARGE SCALE GENOMIC DNA]</scope>
    <source>
        <strain evidence="2 3">J42TS3</strain>
    </source>
</reference>
<gene>
    <name evidence="2" type="ORF">J42TS3_39020</name>
</gene>
<dbReference type="Pfam" id="PF00300">
    <property type="entry name" value="His_Phos_1"/>
    <property type="match status" value="1"/>
</dbReference>
<accession>A0ABQ4MGR7</accession>
<dbReference type="Proteomes" id="UP000679992">
    <property type="component" value="Unassembled WGS sequence"/>
</dbReference>
<dbReference type="Gene3D" id="3.40.50.1240">
    <property type="entry name" value="Phosphoglycerate mutase-like"/>
    <property type="match status" value="1"/>
</dbReference>